<dbReference type="Proteomes" id="UP000000768">
    <property type="component" value="Chromosome 2"/>
</dbReference>
<name>A0A1W0W2C5_SORBI</name>
<organism evidence="2 3">
    <name type="scientific">Sorghum bicolor</name>
    <name type="common">Sorghum</name>
    <name type="synonym">Sorghum vulgare</name>
    <dbReference type="NCBI Taxonomy" id="4558"/>
    <lineage>
        <taxon>Eukaryota</taxon>
        <taxon>Viridiplantae</taxon>
        <taxon>Streptophyta</taxon>
        <taxon>Embryophyta</taxon>
        <taxon>Tracheophyta</taxon>
        <taxon>Spermatophyta</taxon>
        <taxon>Magnoliopsida</taxon>
        <taxon>Liliopsida</taxon>
        <taxon>Poales</taxon>
        <taxon>Poaceae</taxon>
        <taxon>PACMAD clade</taxon>
        <taxon>Panicoideae</taxon>
        <taxon>Andropogonodae</taxon>
        <taxon>Andropogoneae</taxon>
        <taxon>Sorghinae</taxon>
        <taxon>Sorghum</taxon>
    </lineage>
</organism>
<dbReference type="AlphaFoldDB" id="A0A1W0W2C5"/>
<gene>
    <name evidence="2" type="ORF">SORBI_3002G050450</name>
</gene>
<reference evidence="3" key="2">
    <citation type="journal article" date="2018" name="Plant J.">
        <title>The Sorghum bicolor reference genome: improved assembly, gene annotations, a transcriptome atlas, and signatures of genome organization.</title>
        <authorList>
            <person name="McCormick R.F."/>
            <person name="Truong S.K."/>
            <person name="Sreedasyam A."/>
            <person name="Jenkins J."/>
            <person name="Shu S."/>
            <person name="Sims D."/>
            <person name="Kennedy M."/>
            <person name="Amirebrahimi M."/>
            <person name="Weers B.D."/>
            <person name="McKinley B."/>
            <person name="Mattison A."/>
            <person name="Morishige D.T."/>
            <person name="Grimwood J."/>
            <person name="Schmutz J."/>
            <person name="Mullet J.E."/>
        </authorList>
    </citation>
    <scope>NUCLEOTIDE SEQUENCE [LARGE SCALE GENOMIC DNA]</scope>
    <source>
        <strain evidence="3">cv. BTx623</strain>
    </source>
</reference>
<feature type="compositionally biased region" description="Low complexity" evidence="1">
    <location>
        <begin position="1"/>
        <end position="13"/>
    </location>
</feature>
<protein>
    <submittedName>
        <fullName evidence="2">Uncharacterized protein</fullName>
    </submittedName>
</protein>
<sequence>MGAGPATASATATWRPPPFGRAAEGDAGMEVEADAQAEGVDDDEAEELDWKTRRTLSTGLTSATGSSVPEPPRALTHHHLERLLPPMPPSPRASVPHVHSVSQVSLMWIGEGGGTSPARAAPKFRNLSSSPVAVGGWPRSELGKRETKWRREGRSRCLYCGVLFCARKEARCSMKCLRGGELTGIEKSLETTIDGTTYAGALALQVACY</sequence>
<feature type="compositionally biased region" description="Acidic residues" evidence="1">
    <location>
        <begin position="27"/>
        <end position="47"/>
    </location>
</feature>
<keyword evidence="3" id="KW-1185">Reference proteome</keyword>
<proteinExistence type="predicted"/>
<evidence type="ECO:0000313" key="3">
    <source>
        <dbReference type="Proteomes" id="UP000000768"/>
    </source>
</evidence>
<evidence type="ECO:0000256" key="1">
    <source>
        <dbReference type="SAM" id="MobiDB-lite"/>
    </source>
</evidence>
<dbReference type="InParanoid" id="A0A1W0W2C5"/>
<feature type="compositionally biased region" description="Low complexity" evidence="1">
    <location>
        <begin position="55"/>
        <end position="67"/>
    </location>
</feature>
<dbReference type="Gramene" id="OQU88520">
    <property type="protein sequence ID" value="OQU88520"/>
    <property type="gene ID" value="SORBI_3002G050450"/>
</dbReference>
<evidence type="ECO:0000313" key="2">
    <source>
        <dbReference type="EMBL" id="OQU88520.1"/>
    </source>
</evidence>
<feature type="region of interest" description="Disordered" evidence="1">
    <location>
        <begin position="1"/>
        <end position="73"/>
    </location>
</feature>
<reference evidence="2 3" key="1">
    <citation type="journal article" date="2009" name="Nature">
        <title>The Sorghum bicolor genome and the diversification of grasses.</title>
        <authorList>
            <person name="Paterson A.H."/>
            <person name="Bowers J.E."/>
            <person name="Bruggmann R."/>
            <person name="Dubchak I."/>
            <person name="Grimwood J."/>
            <person name="Gundlach H."/>
            <person name="Haberer G."/>
            <person name="Hellsten U."/>
            <person name="Mitros T."/>
            <person name="Poliakov A."/>
            <person name="Schmutz J."/>
            <person name="Spannagl M."/>
            <person name="Tang H."/>
            <person name="Wang X."/>
            <person name="Wicker T."/>
            <person name="Bharti A.K."/>
            <person name="Chapman J."/>
            <person name="Feltus F.A."/>
            <person name="Gowik U."/>
            <person name="Grigoriev I.V."/>
            <person name="Lyons E."/>
            <person name="Maher C.A."/>
            <person name="Martis M."/>
            <person name="Narechania A."/>
            <person name="Otillar R.P."/>
            <person name="Penning B.W."/>
            <person name="Salamov A.A."/>
            <person name="Wang Y."/>
            <person name="Zhang L."/>
            <person name="Carpita N.C."/>
            <person name="Freeling M."/>
            <person name="Gingle A.R."/>
            <person name="Hash C.T."/>
            <person name="Keller B."/>
            <person name="Klein P."/>
            <person name="Kresovich S."/>
            <person name="McCann M.C."/>
            <person name="Ming R."/>
            <person name="Peterson D.G."/>
            <person name="Mehboob-ur-Rahman"/>
            <person name="Ware D."/>
            <person name="Westhoff P."/>
            <person name="Mayer K.F."/>
            <person name="Messing J."/>
            <person name="Rokhsar D.S."/>
        </authorList>
    </citation>
    <scope>NUCLEOTIDE SEQUENCE [LARGE SCALE GENOMIC DNA]</scope>
    <source>
        <strain evidence="3">cv. BTx623</strain>
    </source>
</reference>
<accession>A0A1W0W2C5</accession>
<dbReference type="EMBL" id="CM000761">
    <property type="protein sequence ID" value="OQU88520.1"/>
    <property type="molecule type" value="Genomic_DNA"/>
</dbReference>